<evidence type="ECO:0000313" key="3">
    <source>
        <dbReference type="Proteomes" id="UP000595140"/>
    </source>
</evidence>
<gene>
    <name evidence="2" type="ORF">CCAM_LOCUS6379</name>
</gene>
<evidence type="ECO:0000313" key="2">
    <source>
        <dbReference type="EMBL" id="VFQ64603.1"/>
    </source>
</evidence>
<protein>
    <submittedName>
        <fullName evidence="2">Uncharacterized protein</fullName>
    </submittedName>
</protein>
<evidence type="ECO:0000256" key="1">
    <source>
        <dbReference type="SAM" id="SignalP"/>
    </source>
</evidence>
<sequence>MMSSKLFLLLRLSLALSLLIASHVSGRDLVETMVHASSNTTGHVGQSDCAGPCKYGCCVVGYHQCCRSCCHGEAAAAAEP</sequence>
<organism evidence="2 3">
    <name type="scientific">Cuscuta campestris</name>
    <dbReference type="NCBI Taxonomy" id="132261"/>
    <lineage>
        <taxon>Eukaryota</taxon>
        <taxon>Viridiplantae</taxon>
        <taxon>Streptophyta</taxon>
        <taxon>Embryophyta</taxon>
        <taxon>Tracheophyta</taxon>
        <taxon>Spermatophyta</taxon>
        <taxon>Magnoliopsida</taxon>
        <taxon>eudicotyledons</taxon>
        <taxon>Gunneridae</taxon>
        <taxon>Pentapetalae</taxon>
        <taxon>asterids</taxon>
        <taxon>lamiids</taxon>
        <taxon>Solanales</taxon>
        <taxon>Convolvulaceae</taxon>
        <taxon>Cuscuteae</taxon>
        <taxon>Cuscuta</taxon>
        <taxon>Cuscuta subgen. Grammica</taxon>
        <taxon>Cuscuta sect. Cleistogrammica</taxon>
    </lineage>
</organism>
<proteinExistence type="predicted"/>
<dbReference type="EMBL" id="OOIL02000416">
    <property type="protein sequence ID" value="VFQ64603.1"/>
    <property type="molecule type" value="Genomic_DNA"/>
</dbReference>
<feature type="chain" id="PRO_5019809787" evidence="1">
    <location>
        <begin position="27"/>
        <end position="80"/>
    </location>
</feature>
<feature type="signal peptide" evidence="1">
    <location>
        <begin position="1"/>
        <end position="26"/>
    </location>
</feature>
<accession>A0A484KFL6</accession>
<keyword evidence="1" id="KW-0732">Signal</keyword>
<dbReference type="AlphaFoldDB" id="A0A484KFL6"/>
<name>A0A484KFL6_9ASTE</name>
<keyword evidence="3" id="KW-1185">Reference proteome</keyword>
<dbReference type="Proteomes" id="UP000595140">
    <property type="component" value="Unassembled WGS sequence"/>
</dbReference>
<reference evidence="2 3" key="1">
    <citation type="submission" date="2018-04" db="EMBL/GenBank/DDBJ databases">
        <authorList>
            <person name="Vogel A."/>
        </authorList>
    </citation>
    <scope>NUCLEOTIDE SEQUENCE [LARGE SCALE GENOMIC DNA]</scope>
</reference>